<protein>
    <submittedName>
        <fullName evidence="1">SDR family NAD(P)-dependent oxidoreductase</fullName>
    </submittedName>
</protein>
<dbReference type="Pfam" id="PF00106">
    <property type="entry name" value="adh_short"/>
    <property type="match status" value="1"/>
</dbReference>
<dbReference type="EMBL" id="JAOPKC010000043">
    <property type="protein sequence ID" value="MCU4719709.1"/>
    <property type="molecule type" value="Genomic_DNA"/>
</dbReference>
<accession>A0ABT2Q846</accession>
<dbReference type="RefSeq" id="WP_315910455.1">
    <property type="nucleotide sequence ID" value="NZ_JAOPKC010000043.1"/>
</dbReference>
<proteinExistence type="predicted"/>
<reference evidence="2" key="1">
    <citation type="submission" date="2023-07" db="EMBL/GenBank/DDBJ databases">
        <title>Enrichment on poylsaccharides allowed isolation of novel metabolic and taxonomic groups of Haloarchaea.</title>
        <authorList>
            <person name="Sorokin D.Y."/>
            <person name="Elcheninov A.G."/>
            <person name="Khizhniak T.V."/>
            <person name="Kolganova T.V."/>
            <person name="Kublanov I.V."/>
        </authorList>
    </citation>
    <scope>NUCLEOTIDE SEQUENCE [LARGE SCALE GENOMIC DNA]</scope>
    <source>
        <strain evidence="2">HArc-curdl5-1</strain>
    </source>
</reference>
<organism evidence="1 2">
    <name type="scientific">Halapricum hydrolyticum</name>
    <dbReference type="NCBI Taxonomy" id="2979991"/>
    <lineage>
        <taxon>Archaea</taxon>
        <taxon>Methanobacteriati</taxon>
        <taxon>Methanobacteriota</taxon>
        <taxon>Stenosarchaea group</taxon>
        <taxon>Halobacteria</taxon>
        <taxon>Halobacteriales</taxon>
        <taxon>Haloarculaceae</taxon>
        <taxon>Halapricum</taxon>
    </lineage>
</organism>
<name>A0ABT2Q846_9EURY</name>
<keyword evidence="2" id="KW-1185">Reference proteome</keyword>
<sequence>MSSFDFSGRVAAVTGGASGIGREVAVEFAESGASVVVADVDDEGGQDTVEQIESDGGEAVYVNTDVT</sequence>
<dbReference type="PANTHER" id="PTHR42820">
    <property type="entry name" value="SHORT-CHAIN DEHYDROGENASE REDUCTASE"/>
    <property type="match status" value="1"/>
</dbReference>
<dbReference type="InterPro" id="IPR036291">
    <property type="entry name" value="NAD(P)-bd_dom_sf"/>
</dbReference>
<comment type="caution">
    <text evidence="1">The sequence shown here is derived from an EMBL/GenBank/DDBJ whole genome shotgun (WGS) entry which is preliminary data.</text>
</comment>
<evidence type="ECO:0000313" key="2">
    <source>
        <dbReference type="Proteomes" id="UP001208186"/>
    </source>
</evidence>
<dbReference type="Proteomes" id="UP001208186">
    <property type="component" value="Unassembled WGS sequence"/>
</dbReference>
<evidence type="ECO:0000313" key="1">
    <source>
        <dbReference type="EMBL" id="MCU4719709.1"/>
    </source>
</evidence>
<dbReference type="Gene3D" id="3.40.50.720">
    <property type="entry name" value="NAD(P)-binding Rossmann-like Domain"/>
    <property type="match status" value="1"/>
</dbReference>
<dbReference type="PANTHER" id="PTHR42820:SF1">
    <property type="entry name" value="SHORT-CHAIN DEHYDROGENASE_REDUCTASE FAMILY PROTEIN"/>
    <property type="match status" value="1"/>
</dbReference>
<feature type="non-terminal residue" evidence="1">
    <location>
        <position position="67"/>
    </location>
</feature>
<dbReference type="SUPFAM" id="SSF51735">
    <property type="entry name" value="NAD(P)-binding Rossmann-fold domains"/>
    <property type="match status" value="1"/>
</dbReference>
<dbReference type="InterPro" id="IPR002347">
    <property type="entry name" value="SDR_fam"/>
</dbReference>
<gene>
    <name evidence="1" type="ORF">OB916_16855</name>
</gene>